<evidence type="ECO:0000256" key="9">
    <source>
        <dbReference type="ARBA" id="ARBA00025716"/>
    </source>
</evidence>
<dbReference type="Proteomes" id="UP000694388">
    <property type="component" value="Unplaced"/>
</dbReference>
<protein>
    <recommendedName>
        <fullName evidence="12">Mitochondrial import receptor subunit TOM5 homolog</fullName>
    </recommendedName>
</protein>
<evidence type="ECO:0000256" key="1">
    <source>
        <dbReference type="ARBA" id="ARBA00004572"/>
    </source>
</evidence>
<keyword evidence="2" id="KW-0813">Transport</keyword>
<evidence type="ECO:0000256" key="5">
    <source>
        <dbReference type="ARBA" id="ARBA00022927"/>
    </source>
</evidence>
<dbReference type="AlphaFoldDB" id="A0A8C4R701"/>
<sequence length="51" mass="6046">MYRLEAPLARPDSEETRKKMRAEVLVTVRNFTLYVLALRLAPFLLRQLDKI</sequence>
<reference evidence="10" key="1">
    <citation type="submission" date="2025-08" db="UniProtKB">
        <authorList>
            <consortium name="Ensembl"/>
        </authorList>
    </citation>
    <scope>IDENTIFICATION</scope>
</reference>
<dbReference type="GO" id="GO:0005742">
    <property type="term" value="C:mitochondrial outer membrane translocase complex"/>
    <property type="evidence" value="ECO:0007669"/>
    <property type="project" value="InterPro"/>
</dbReference>
<keyword evidence="8" id="KW-0472">Membrane</keyword>
<evidence type="ECO:0008006" key="12">
    <source>
        <dbReference type="Google" id="ProtNLM"/>
    </source>
</evidence>
<evidence type="ECO:0000256" key="2">
    <source>
        <dbReference type="ARBA" id="ARBA00022448"/>
    </source>
</evidence>
<comment type="similarity">
    <text evidence="9">Belongs to the Tom5 family.</text>
</comment>
<keyword evidence="5" id="KW-0653">Protein transport</keyword>
<name>A0A8C4R701_EPTBU</name>
<dbReference type="GO" id="GO:0015031">
    <property type="term" value="P:protein transport"/>
    <property type="evidence" value="ECO:0007669"/>
    <property type="project" value="UniProtKB-KW"/>
</dbReference>
<dbReference type="PANTHER" id="PTHR28436:SF1">
    <property type="entry name" value="MITOCHONDRIAL IMPORT RECEPTOR SUBUNIT TOM5 HOMOLOG"/>
    <property type="match status" value="1"/>
</dbReference>
<dbReference type="InterPro" id="IPR029179">
    <property type="entry name" value="TOMM5_metazoa"/>
</dbReference>
<comment type="subcellular location">
    <subcellularLocation>
        <location evidence="1">Mitochondrion outer membrane</location>
        <topology evidence="1">Single-pass membrane protein</topology>
    </subcellularLocation>
</comment>
<dbReference type="Pfam" id="PF10642">
    <property type="entry name" value="Tom5"/>
    <property type="match status" value="1"/>
</dbReference>
<evidence type="ECO:0000256" key="7">
    <source>
        <dbReference type="ARBA" id="ARBA00023128"/>
    </source>
</evidence>
<organism evidence="10 11">
    <name type="scientific">Eptatretus burgeri</name>
    <name type="common">Inshore hagfish</name>
    <dbReference type="NCBI Taxonomy" id="7764"/>
    <lineage>
        <taxon>Eukaryota</taxon>
        <taxon>Metazoa</taxon>
        <taxon>Chordata</taxon>
        <taxon>Craniata</taxon>
        <taxon>Vertebrata</taxon>
        <taxon>Cyclostomata</taxon>
        <taxon>Myxini</taxon>
        <taxon>Myxiniformes</taxon>
        <taxon>Myxinidae</taxon>
        <taxon>Eptatretinae</taxon>
        <taxon>Eptatretus</taxon>
    </lineage>
</organism>
<proteinExistence type="inferred from homology"/>
<keyword evidence="4" id="KW-1000">Mitochondrion outer membrane</keyword>
<evidence type="ECO:0000256" key="8">
    <source>
        <dbReference type="ARBA" id="ARBA00023136"/>
    </source>
</evidence>
<evidence type="ECO:0000256" key="4">
    <source>
        <dbReference type="ARBA" id="ARBA00022787"/>
    </source>
</evidence>
<keyword evidence="7" id="KW-0496">Mitochondrion</keyword>
<evidence type="ECO:0000313" key="10">
    <source>
        <dbReference type="Ensembl" id="ENSEBUP00000025151.1"/>
    </source>
</evidence>
<evidence type="ECO:0000256" key="6">
    <source>
        <dbReference type="ARBA" id="ARBA00022989"/>
    </source>
</evidence>
<keyword evidence="6" id="KW-1133">Transmembrane helix</keyword>
<keyword evidence="11" id="KW-1185">Reference proteome</keyword>
<keyword evidence="3" id="KW-0812">Transmembrane</keyword>
<dbReference type="GO" id="GO:0006626">
    <property type="term" value="P:protein targeting to mitochondrion"/>
    <property type="evidence" value="ECO:0007669"/>
    <property type="project" value="UniProtKB-ARBA"/>
</dbReference>
<dbReference type="InterPro" id="IPR019603">
    <property type="entry name" value="Tom5"/>
</dbReference>
<evidence type="ECO:0000256" key="3">
    <source>
        <dbReference type="ARBA" id="ARBA00022692"/>
    </source>
</evidence>
<reference evidence="10" key="2">
    <citation type="submission" date="2025-09" db="UniProtKB">
        <authorList>
            <consortium name="Ensembl"/>
        </authorList>
    </citation>
    <scope>IDENTIFICATION</scope>
</reference>
<evidence type="ECO:0000313" key="11">
    <source>
        <dbReference type="Proteomes" id="UP000694388"/>
    </source>
</evidence>
<dbReference type="Ensembl" id="ENSEBUT00000025728.1">
    <property type="protein sequence ID" value="ENSEBUP00000025151.1"/>
    <property type="gene ID" value="ENSEBUG00000015517.1"/>
</dbReference>
<accession>A0A8C4R701</accession>
<dbReference type="PANTHER" id="PTHR28436">
    <property type="entry name" value="MITOCHONDRIAL IMPORT RECEPTOR SUBUNIT TOM5 HOMOLOG"/>
    <property type="match status" value="1"/>
</dbReference>